<evidence type="ECO:0000256" key="1">
    <source>
        <dbReference type="ARBA" id="ARBA00005020"/>
    </source>
</evidence>
<dbReference type="InterPro" id="IPR004147">
    <property type="entry name" value="ABC1_dom"/>
</dbReference>
<evidence type="ECO:0000256" key="8">
    <source>
        <dbReference type="ARBA" id="ARBA00022741"/>
    </source>
</evidence>
<keyword evidence="11 13" id="KW-1133">Transmembrane helix</keyword>
<keyword evidence="9" id="KW-0418">Kinase</keyword>
<dbReference type="NCBIfam" id="NF003404">
    <property type="entry name" value="PRK04750.1"/>
    <property type="match status" value="1"/>
</dbReference>
<dbReference type="InterPro" id="IPR011009">
    <property type="entry name" value="Kinase-like_dom_sf"/>
</dbReference>
<name>A0AAW7X4E2_9GAMM</name>
<keyword evidence="12 13" id="KW-0472">Membrane</keyword>
<dbReference type="Pfam" id="PF03109">
    <property type="entry name" value="ABC1"/>
    <property type="match status" value="1"/>
</dbReference>
<evidence type="ECO:0000256" key="6">
    <source>
        <dbReference type="ARBA" id="ARBA00022688"/>
    </source>
</evidence>
<dbReference type="Proteomes" id="UP001169760">
    <property type="component" value="Unassembled WGS sequence"/>
</dbReference>
<keyword evidence="3" id="KW-1003">Cell membrane</keyword>
<evidence type="ECO:0000256" key="7">
    <source>
        <dbReference type="ARBA" id="ARBA00022692"/>
    </source>
</evidence>
<keyword evidence="8" id="KW-0547">Nucleotide-binding</keyword>
<dbReference type="InterPro" id="IPR050154">
    <property type="entry name" value="UbiB_kinase"/>
</dbReference>
<protein>
    <submittedName>
        <fullName evidence="15">Ubiquinone biosynthesis regulatory protein kinase UbiB</fullName>
    </submittedName>
</protein>
<sequence length="534" mass="61219">MRRLARLTRIIHTFCRYRLDALLKDVQVKSRYKLLLLPFWFYPKPDISRGRALRNSLEELGPIFIKFGQLLSTRPDLIPDDIIEELNYLQDRVAPFSNEEFKRIVEQALGNNTNALFKEFSEEPLASASVAQVHTATLHTGEDVVVKVVRPNIEKIIQKDVALLELLARTIEKLSPEGRRFKLSEVVADYKDTIFDELDLKREAANASQLRRNFEGSPLLYVPAVHWQYCTNKVMVMERIYGIPVTDMEKINAQGTNLKLLAERGVEVFFKQVFEHNFFHADMHPGNVFVSPANPQNPSYMAVDMAIIGSLTKEDQYYLARNLLAMFRRDYRQVAELHVMSGWVPANTSISGFESAIRTVCEPIFERPLKDISFGESLVNLFRTARRYNMPVQPQLVLLQKTLLNIEGLGRQLYPDLNLWDTAHPYLEKWLKERYQVKTLFNNLKYHAPEWLEKFPEVPHLVFNALEKLNNQPANEHKQQTSSATQRTNKALTWLGYGTLMAGLAITLATYTAIPQTAIALIAAGATLLAVTKR</sequence>
<evidence type="ECO:0000256" key="9">
    <source>
        <dbReference type="ARBA" id="ARBA00022777"/>
    </source>
</evidence>
<evidence type="ECO:0000256" key="2">
    <source>
        <dbReference type="ARBA" id="ARBA00009670"/>
    </source>
</evidence>
<comment type="similarity">
    <text evidence="2">Belongs to the protein kinase superfamily. ADCK protein kinase family.</text>
</comment>
<reference evidence="15" key="1">
    <citation type="submission" date="2023-07" db="EMBL/GenBank/DDBJ databases">
        <title>Genome content predicts the carbon catabolic preferences of heterotrophic bacteria.</title>
        <authorList>
            <person name="Gralka M."/>
        </authorList>
    </citation>
    <scope>NUCLEOTIDE SEQUENCE</scope>
    <source>
        <strain evidence="15">I3M17_2</strain>
    </source>
</reference>
<keyword evidence="4" id="KW-0997">Cell inner membrane</keyword>
<evidence type="ECO:0000256" key="4">
    <source>
        <dbReference type="ARBA" id="ARBA00022519"/>
    </source>
</evidence>
<gene>
    <name evidence="15" type="primary">ubiB</name>
    <name evidence="15" type="ORF">Q4521_08495</name>
</gene>
<dbReference type="GO" id="GO:0006744">
    <property type="term" value="P:ubiquinone biosynthetic process"/>
    <property type="evidence" value="ECO:0007669"/>
    <property type="project" value="UniProtKB-KW"/>
</dbReference>
<comment type="caution">
    <text evidence="15">The sequence shown here is derived from an EMBL/GenBank/DDBJ whole genome shotgun (WGS) entry which is preliminary data.</text>
</comment>
<keyword evidence="10" id="KW-0067">ATP-binding</keyword>
<feature type="domain" description="ABC1 atypical kinase-like" evidence="14">
    <location>
        <begin position="89"/>
        <end position="338"/>
    </location>
</feature>
<dbReference type="GO" id="GO:0016301">
    <property type="term" value="F:kinase activity"/>
    <property type="evidence" value="ECO:0007669"/>
    <property type="project" value="UniProtKB-KW"/>
</dbReference>
<evidence type="ECO:0000313" key="16">
    <source>
        <dbReference type="Proteomes" id="UP001169760"/>
    </source>
</evidence>
<dbReference type="InterPro" id="IPR045308">
    <property type="entry name" value="UbiB_bact"/>
</dbReference>
<evidence type="ECO:0000256" key="11">
    <source>
        <dbReference type="ARBA" id="ARBA00022989"/>
    </source>
</evidence>
<evidence type="ECO:0000259" key="14">
    <source>
        <dbReference type="Pfam" id="PF03109"/>
    </source>
</evidence>
<dbReference type="InterPro" id="IPR010232">
    <property type="entry name" value="UbiB"/>
</dbReference>
<dbReference type="PANTHER" id="PTHR10566:SF113">
    <property type="entry name" value="PROTEIN ACTIVITY OF BC1 COMPLEX KINASE 7, CHLOROPLASTIC"/>
    <property type="match status" value="1"/>
</dbReference>
<dbReference type="RefSeq" id="WP_303492493.1">
    <property type="nucleotide sequence ID" value="NZ_JAUOPB010000005.1"/>
</dbReference>
<evidence type="ECO:0000256" key="13">
    <source>
        <dbReference type="SAM" id="Phobius"/>
    </source>
</evidence>
<dbReference type="AlphaFoldDB" id="A0AAW7X4E2"/>
<dbReference type="NCBIfam" id="TIGR01982">
    <property type="entry name" value="UbiB"/>
    <property type="match status" value="1"/>
</dbReference>
<evidence type="ECO:0000313" key="15">
    <source>
        <dbReference type="EMBL" id="MDO6422508.1"/>
    </source>
</evidence>
<dbReference type="CDD" id="cd13972">
    <property type="entry name" value="UbiB"/>
    <property type="match status" value="1"/>
</dbReference>
<keyword evidence="15" id="KW-0830">Ubiquinone</keyword>
<dbReference type="GO" id="GO:0005524">
    <property type="term" value="F:ATP binding"/>
    <property type="evidence" value="ECO:0007669"/>
    <property type="project" value="UniProtKB-KW"/>
</dbReference>
<evidence type="ECO:0000256" key="12">
    <source>
        <dbReference type="ARBA" id="ARBA00023136"/>
    </source>
</evidence>
<dbReference type="SUPFAM" id="SSF56112">
    <property type="entry name" value="Protein kinase-like (PK-like)"/>
    <property type="match status" value="1"/>
</dbReference>
<dbReference type="PANTHER" id="PTHR10566">
    <property type="entry name" value="CHAPERONE-ACTIVITY OF BC1 COMPLEX CABC1 -RELATED"/>
    <property type="match status" value="1"/>
</dbReference>
<keyword evidence="7 13" id="KW-0812">Transmembrane</keyword>
<accession>A0AAW7X4E2</accession>
<organism evidence="15 16">
    <name type="scientific">Saccharophagus degradans</name>
    <dbReference type="NCBI Taxonomy" id="86304"/>
    <lineage>
        <taxon>Bacteria</taxon>
        <taxon>Pseudomonadati</taxon>
        <taxon>Pseudomonadota</taxon>
        <taxon>Gammaproteobacteria</taxon>
        <taxon>Cellvibrionales</taxon>
        <taxon>Cellvibrionaceae</taxon>
        <taxon>Saccharophagus</taxon>
    </lineage>
</organism>
<evidence type="ECO:0000256" key="10">
    <source>
        <dbReference type="ARBA" id="ARBA00022840"/>
    </source>
</evidence>
<feature type="transmembrane region" description="Helical" evidence="13">
    <location>
        <begin position="514"/>
        <end position="532"/>
    </location>
</feature>
<proteinExistence type="inferred from homology"/>
<keyword evidence="5" id="KW-0808">Transferase</keyword>
<comment type="pathway">
    <text evidence="1">Cofactor biosynthesis; ubiquinone biosynthesis [regulation].</text>
</comment>
<evidence type="ECO:0000256" key="5">
    <source>
        <dbReference type="ARBA" id="ARBA00022679"/>
    </source>
</evidence>
<evidence type="ECO:0000256" key="3">
    <source>
        <dbReference type="ARBA" id="ARBA00022475"/>
    </source>
</evidence>
<dbReference type="EMBL" id="JAUOPB010000005">
    <property type="protein sequence ID" value="MDO6422508.1"/>
    <property type="molecule type" value="Genomic_DNA"/>
</dbReference>
<keyword evidence="6" id="KW-0831">Ubiquinone biosynthesis</keyword>